<dbReference type="CDD" id="cd00121">
    <property type="entry name" value="MATH"/>
    <property type="match status" value="1"/>
</dbReference>
<dbReference type="STRING" id="94643.A0A2A9MJC2"/>
<dbReference type="KEGG" id="bbes:BESB_053480"/>
<dbReference type="Pfam" id="PF00651">
    <property type="entry name" value="BTB"/>
    <property type="match status" value="1"/>
</dbReference>
<keyword evidence="4" id="KW-1185">Reference proteome</keyword>
<dbReference type="Proteomes" id="UP000224006">
    <property type="component" value="Chromosome IV"/>
</dbReference>
<evidence type="ECO:0000313" key="3">
    <source>
        <dbReference type="EMBL" id="PFH35697.1"/>
    </source>
</evidence>
<feature type="region of interest" description="Disordered" evidence="1">
    <location>
        <begin position="1101"/>
        <end position="1126"/>
    </location>
</feature>
<dbReference type="SUPFAM" id="SSF54695">
    <property type="entry name" value="POZ domain"/>
    <property type="match status" value="1"/>
</dbReference>
<evidence type="ECO:0000256" key="1">
    <source>
        <dbReference type="SAM" id="MobiDB-lite"/>
    </source>
</evidence>
<accession>A0A2A9MJC2</accession>
<protein>
    <recommendedName>
        <fullName evidence="2">BTB domain-containing protein</fullName>
    </recommendedName>
</protein>
<feature type="region of interest" description="Disordered" evidence="1">
    <location>
        <begin position="1"/>
        <end position="121"/>
    </location>
</feature>
<dbReference type="Gene3D" id="3.30.710.10">
    <property type="entry name" value="Potassium Channel Kv1.1, Chain A"/>
    <property type="match status" value="1"/>
</dbReference>
<feature type="compositionally biased region" description="Low complexity" evidence="1">
    <location>
        <begin position="1477"/>
        <end position="1490"/>
    </location>
</feature>
<dbReference type="GeneID" id="40310277"/>
<evidence type="ECO:0000259" key="2">
    <source>
        <dbReference type="PROSITE" id="PS50097"/>
    </source>
</evidence>
<feature type="compositionally biased region" description="Low complexity" evidence="1">
    <location>
        <begin position="1285"/>
        <end position="1302"/>
    </location>
</feature>
<feature type="compositionally biased region" description="Basic and acidic residues" evidence="1">
    <location>
        <begin position="1240"/>
        <end position="1259"/>
    </location>
</feature>
<feature type="region of interest" description="Disordered" evidence="1">
    <location>
        <begin position="705"/>
        <end position="801"/>
    </location>
</feature>
<feature type="compositionally biased region" description="Polar residues" evidence="1">
    <location>
        <begin position="70"/>
        <end position="82"/>
    </location>
</feature>
<proteinExistence type="predicted"/>
<dbReference type="PANTHER" id="PTHR26379:SF187">
    <property type="entry name" value="OS07G0655300 PROTEIN"/>
    <property type="match status" value="1"/>
</dbReference>
<sequence length="1622" mass="169281">MMARRLLHASNGRQPASRAHSGASGGPRSGRGRNPQHSGASASSLSLSSSSSSASFSAASSPLFRFPPQLSRSLSRNVSATNLRPPRRGLPGANAPAPPPSSSASSVPSVSSSSSADSADAQGHLPAAFSAVNAEAGGIGSAAPSAGGHAAESGFAASTAESASLRGVHPSGKHEKVNPRALPFTPAYRQFDLSSFVDKRRVCANWRVTHFPEIWALAKNRFLRAPDEDQYLDSPLFGDAEVGFWFLRLYPYGDSKNAGSLELYLMIDSCLSEDVVVHYKLQIFKQHPSASFPLSQTHNNRDFLIQYEDSDLYSKNEPGVGYGPTHLCDVSTRRKARALAWADGSLRIRVLMDCPILDALAGFRARSDSGAASRPIVALKHLSSKRDEDGGAAVREKTHPLQRRAPPSLSDELTAFLDEQETDLELLFNGEVFDASKLILASRSKVFRAMLRGPFQEGKGESSVASPVPVRGFQNRSCAASELDQFQGKTRINLSETAGLTAGSLRNLLIYMHTDTCPLLASEEERKDAEAGAPLLNEVERVNALLELLIAADLYDVQSVYERCIDEVISRLSRQNFAAILFCASRINCRRLAKATRLFANSLSGGAVAGKMLQLLESCWTVAARPGGSASVSLSASSPAQDAPAPASERETGVKTRELDDSPRSDADVVTLVPGGSILLTSGQIGGGRETPRLNAATQLCRRRTFASAGSEHTSRGRGGAGEDAEALDKFPLSPLSASRTGLGADAKATGNKRTRCAVATEAGAHAEGDGGRAENARRGGAAPAAQRFSSGELEGAERGEERARVSSKACGLSQALSSCASLSAAHCLAEGTFDFTTKPAGSGQRACSWAAHGPRVFPRLELQDADLEGRLCTCLSSPRRVCQLAACCRRSACASLEEASSPAAKSHACAFPRAAQSGSASCRIACAACTSSFPACFTASRSASFAEFSSRTPCARCSSVSALSEPCSLRASATAENKEESLPLCVGIEHSSQRRGAPPATPQPPGEHEARDGLVRGTANANEVGSEGERERPFPARSFRPPSLFGSRPRKKQRVAADADPLAAETERQLRRKSGESEEEEDLSEFCPRRPWEVLRRAVGSSADGGEEGMCTTRQAAPRRTEVECSSLAAESTFFALQASLRLSQASSAPGDPQAPSTRFHTPFAASLRSPCPPPPPPPPPPSSPASPLRSLQFGSSRASSSPRFPSQAALLPSPGVSSPSPSPTAPPSPATLAPRGFRGREASGLRSTSESRREKRPSSAGCSAGRLSIDASLSALPAGADRAPGGSPSLAGAPASSEASCLVSALPRDASSLSSSALIRCDPFQGRNAAARTKSQEDGGRPSPASARRASRASWRLSTSSKGCETLNNPLLTDAHDKGQPPRLFPASSSSPSSPTHRGHPLFSSAAPFTGSSSASLQARFAGSSAAESSARSSGQSLEEDARRSVGAAELATATSPRRPEVGSPAIGRCEEARNAASAESEEANAGATEEKQNEGRRGDREEEAAELAAVAESLPPQAETETRCPSFSSPSSSPSPFSSPSSSSASSSCPSRAAAVPPSIDSAAASVAVWPLPGRGAASLCRRGGESLSKLFSASLGESSVSADDEGRLACLKADTGGI</sequence>
<feature type="compositionally biased region" description="Basic and acidic residues" evidence="1">
    <location>
        <begin position="1066"/>
        <end position="1077"/>
    </location>
</feature>
<dbReference type="OrthoDB" id="6496053at2759"/>
<feature type="region of interest" description="Disordered" evidence="1">
    <location>
        <begin position="383"/>
        <end position="408"/>
    </location>
</feature>
<dbReference type="InterPro" id="IPR045005">
    <property type="entry name" value="BPM1-6"/>
</dbReference>
<dbReference type="CDD" id="cd18186">
    <property type="entry name" value="BTB_POZ_ZBTB_KLHL-like"/>
    <property type="match status" value="1"/>
</dbReference>
<feature type="compositionally biased region" description="Low complexity" evidence="1">
    <location>
        <begin position="1526"/>
        <end position="1561"/>
    </location>
</feature>
<feature type="region of interest" description="Disordered" evidence="1">
    <location>
        <begin position="1145"/>
        <end position="1561"/>
    </location>
</feature>
<feature type="region of interest" description="Disordered" evidence="1">
    <location>
        <begin position="991"/>
        <end position="1087"/>
    </location>
</feature>
<feature type="compositionally biased region" description="Low complexity" evidence="1">
    <location>
        <begin position="102"/>
        <end position="121"/>
    </location>
</feature>
<dbReference type="InterPro" id="IPR002083">
    <property type="entry name" value="MATH/TRAF_dom"/>
</dbReference>
<feature type="compositionally biased region" description="Low complexity" evidence="1">
    <location>
        <begin position="631"/>
        <end position="647"/>
    </location>
</feature>
<feature type="compositionally biased region" description="Low complexity" evidence="1">
    <location>
        <begin position="1343"/>
        <end position="1356"/>
    </location>
</feature>
<reference evidence="3 4" key="1">
    <citation type="submission" date="2017-09" db="EMBL/GenBank/DDBJ databases">
        <title>Genome sequencing of Besnoitia besnoiti strain Bb-Ger1.</title>
        <authorList>
            <person name="Schares G."/>
            <person name="Venepally P."/>
            <person name="Lorenzi H.A."/>
        </authorList>
    </citation>
    <scope>NUCLEOTIDE SEQUENCE [LARGE SCALE GENOMIC DNA]</scope>
    <source>
        <strain evidence="3 4">Bb-Ger1</strain>
    </source>
</reference>
<dbReference type="InterPro" id="IPR011333">
    <property type="entry name" value="SKP1/BTB/POZ_sf"/>
</dbReference>
<dbReference type="Gene3D" id="2.60.210.10">
    <property type="entry name" value="Apoptosis, Tumor Necrosis Factor Receptor Associated Protein 2, Chain A"/>
    <property type="match status" value="1"/>
</dbReference>
<feature type="domain" description="BTB" evidence="2">
    <location>
        <begin position="422"/>
        <end position="521"/>
    </location>
</feature>
<evidence type="ECO:0000313" key="4">
    <source>
        <dbReference type="Proteomes" id="UP000224006"/>
    </source>
</evidence>
<feature type="compositionally biased region" description="Basic and acidic residues" evidence="1">
    <location>
        <begin position="765"/>
        <end position="778"/>
    </location>
</feature>
<dbReference type="PANTHER" id="PTHR26379">
    <property type="entry name" value="BTB/POZ AND MATH DOMAIN-CONTAINING PROTEIN 1"/>
    <property type="match status" value="1"/>
</dbReference>
<feature type="compositionally biased region" description="Polar residues" evidence="1">
    <location>
        <begin position="1358"/>
        <end position="1373"/>
    </location>
</feature>
<dbReference type="RefSeq" id="XP_029219706.1">
    <property type="nucleotide sequence ID" value="XM_029363783.1"/>
</dbReference>
<dbReference type="PROSITE" id="PS50097">
    <property type="entry name" value="BTB"/>
    <property type="match status" value="1"/>
</dbReference>
<dbReference type="InterPro" id="IPR000210">
    <property type="entry name" value="BTB/POZ_dom"/>
</dbReference>
<feature type="compositionally biased region" description="Low complexity" evidence="1">
    <location>
        <begin position="1421"/>
        <end position="1439"/>
    </location>
</feature>
<feature type="compositionally biased region" description="Pro residues" evidence="1">
    <location>
        <begin position="1222"/>
        <end position="1231"/>
    </location>
</feature>
<dbReference type="InterPro" id="IPR008974">
    <property type="entry name" value="TRAF-like"/>
</dbReference>
<comment type="caution">
    <text evidence="3">The sequence shown here is derived from an EMBL/GenBank/DDBJ whole genome shotgun (WGS) entry which is preliminary data.</text>
</comment>
<dbReference type="GO" id="GO:0016567">
    <property type="term" value="P:protein ubiquitination"/>
    <property type="evidence" value="ECO:0007669"/>
    <property type="project" value="InterPro"/>
</dbReference>
<dbReference type="SMART" id="SM00225">
    <property type="entry name" value="BTB"/>
    <property type="match status" value="1"/>
</dbReference>
<name>A0A2A9MJC2_BESBE</name>
<organism evidence="3 4">
    <name type="scientific">Besnoitia besnoiti</name>
    <name type="common">Apicomplexan protozoan</name>
    <dbReference type="NCBI Taxonomy" id="94643"/>
    <lineage>
        <taxon>Eukaryota</taxon>
        <taxon>Sar</taxon>
        <taxon>Alveolata</taxon>
        <taxon>Apicomplexa</taxon>
        <taxon>Conoidasida</taxon>
        <taxon>Coccidia</taxon>
        <taxon>Eucoccidiorida</taxon>
        <taxon>Eimeriorina</taxon>
        <taxon>Sarcocystidae</taxon>
        <taxon>Besnoitia</taxon>
    </lineage>
</organism>
<feature type="region of interest" description="Disordered" evidence="1">
    <location>
        <begin position="631"/>
        <end position="667"/>
    </location>
</feature>
<feature type="compositionally biased region" description="Basic and acidic residues" evidence="1">
    <location>
        <begin position="648"/>
        <end position="667"/>
    </location>
</feature>
<gene>
    <name evidence="3" type="ORF">BESB_053480</name>
</gene>
<feature type="compositionally biased region" description="Pro residues" evidence="1">
    <location>
        <begin position="1172"/>
        <end position="1186"/>
    </location>
</feature>
<feature type="compositionally biased region" description="Low complexity" evidence="1">
    <location>
        <begin position="1187"/>
        <end position="1221"/>
    </location>
</feature>
<feature type="compositionally biased region" description="Low complexity" evidence="1">
    <location>
        <begin position="38"/>
        <end position="61"/>
    </location>
</feature>
<feature type="compositionally biased region" description="Low complexity" evidence="1">
    <location>
        <begin position="779"/>
        <end position="794"/>
    </location>
</feature>
<feature type="compositionally biased region" description="Basic and acidic residues" evidence="1">
    <location>
        <begin position="384"/>
        <end position="399"/>
    </location>
</feature>
<dbReference type="EMBL" id="NWUJ01000004">
    <property type="protein sequence ID" value="PFH35697.1"/>
    <property type="molecule type" value="Genomic_DNA"/>
</dbReference>
<dbReference type="SUPFAM" id="SSF49599">
    <property type="entry name" value="TRAF domain-like"/>
    <property type="match status" value="1"/>
</dbReference>
<dbReference type="VEuPathDB" id="ToxoDB:BESB_053480"/>
<feature type="compositionally biased region" description="Basic and acidic residues" evidence="1">
    <location>
        <begin position="1491"/>
        <end position="1503"/>
    </location>
</feature>